<dbReference type="Pfam" id="PF24389">
    <property type="entry name" value="ORC-CDC6-like"/>
    <property type="match status" value="1"/>
</dbReference>
<organism evidence="1">
    <name type="scientific">marine sediment metagenome</name>
    <dbReference type="NCBI Taxonomy" id="412755"/>
    <lineage>
        <taxon>unclassified sequences</taxon>
        <taxon>metagenomes</taxon>
        <taxon>ecological metagenomes</taxon>
    </lineage>
</organism>
<dbReference type="AlphaFoldDB" id="X1V919"/>
<accession>X1V919</accession>
<gene>
    <name evidence="1" type="ORF">S12H4_33983</name>
</gene>
<protein>
    <submittedName>
        <fullName evidence="1">Uncharacterized protein</fullName>
    </submittedName>
</protein>
<sequence length="173" mass="20593">EDEIPVEIQDRAIRKYSREAYANLVNIEYMGEKIFNIVSSFGAVSQGYLSRDITRENGRRYEVITIERRDFKELSDEARERLRKLIRYSVFIDRGLNFSREQIGLTQKFTLHKKFTPALMTTYREREHLRLSKEQLEKLLLQPDEFKKELLTKGAEISDERQLRLLKEDDGSE</sequence>
<dbReference type="EMBL" id="BARW01020071">
    <property type="protein sequence ID" value="GAJ01875.1"/>
    <property type="molecule type" value="Genomic_DNA"/>
</dbReference>
<feature type="non-terminal residue" evidence="1">
    <location>
        <position position="1"/>
    </location>
</feature>
<dbReference type="InterPro" id="IPR056955">
    <property type="entry name" value="ORC-CDC6-like"/>
</dbReference>
<evidence type="ECO:0000313" key="1">
    <source>
        <dbReference type="EMBL" id="GAJ01875.1"/>
    </source>
</evidence>
<comment type="caution">
    <text evidence="1">The sequence shown here is derived from an EMBL/GenBank/DDBJ whole genome shotgun (WGS) entry which is preliminary data.</text>
</comment>
<proteinExistence type="predicted"/>
<name>X1V919_9ZZZZ</name>
<reference evidence="1" key="1">
    <citation type="journal article" date="2014" name="Front. Microbiol.">
        <title>High frequency of phylogenetically diverse reductive dehalogenase-homologous genes in deep subseafloor sedimentary metagenomes.</title>
        <authorList>
            <person name="Kawai M."/>
            <person name="Futagami T."/>
            <person name="Toyoda A."/>
            <person name="Takaki Y."/>
            <person name="Nishi S."/>
            <person name="Hori S."/>
            <person name="Arai W."/>
            <person name="Tsubouchi T."/>
            <person name="Morono Y."/>
            <person name="Uchiyama I."/>
            <person name="Ito T."/>
            <person name="Fujiyama A."/>
            <person name="Inagaki F."/>
            <person name="Takami H."/>
        </authorList>
    </citation>
    <scope>NUCLEOTIDE SEQUENCE</scope>
    <source>
        <strain evidence="1">Expedition CK06-06</strain>
    </source>
</reference>